<evidence type="ECO:0000259" key="2">
    <source>
        <dbReference type="PROSITE" id="PS50893"/>
    </source>
</evidence>
<feature type="domain" description="ABC transporter" evidence="2">
    <location>
        <begin position="37"/>
        <end position="247"/>
    </location>
</feature>
<organism evidence="3 4">
    <name type="scientific">Microlunatus spumicola</name>
    <dbReference type="NCBI Taxonomy" id="81499"/>
    <lineage>
        <taxon>Bacteria</taxon>
        <taxon>Bacillati</taxon>
        <taxon>Actinomycetota</taxon>
        <taxon>Actinomycetes</taxon>
        <taxon>Propionibacteriales</taxon>
        <taxon>Propionibacteriaceae</taxon>
        <taxon>Microlunatus</taxon>
    </lineage>
</organism>
<dbReference type="InterPro" id="IPR027417">
    <property type="entry name" value="P-loop_NTPase"/>
</dbReference>
<evidence type="ECO:0000313" key="4">
    <source>
        <dbReference type="Proteomes" id="UP001500767"/>
    </source>
</evidence>
<sequence length="249" mass="26061">MSAPTPQHAAPQHAPQHAAPEQPADQPAPEQRPPAVVEARHLSLVGPEGPVFRDVTLAVRPGLVTVVAGPGGSGRSSLLLALCGRMRGTTGTIGAQGHVVRSGRDLRALRRRTSVARISDVVQPEARLTVAESVVERALLDGVRPADAERAFAAAEELLGTHLDRRTATERLTAYEQTVLAVALALVGPADLVVLDDLDADLDTDDQRRLLDALVRVAAAGPAVLASTTERESVPDAAVLVPLAPPQEP</sequence>
<dbReference type="RefSeq" id="WP_204910809.1">
    <property type="nucleotide sequence ID" value="NZ_BAAAYR010000002.1"/>
</dbReference>
<dbReference type="Gene3D" id="3.40.50.300">
    <property type="entry name" value="P-loop containing nucleotide triphosphate hydrolases"/>
    <property type="match status" value="1"/>
</dbReference>
<accession>A0ABP6XBL9</accession>
<protein>
    <recommendedName>
        <fullName evidence="2">ABC transporter domain-containing protein</fullName>
    </recommendedName>
</protein>
<feature type="region of interest" description="Disordered" evidence="1">
    <location>
        <begin position="1"/>
        <end position="35"/>
    </location>
</feature>
<evidence type="ECO:0000256" key="1">
    <source>
        <dbReference type="SAM" id="MobiDB-lite"/>
    </source>
</evidence>
<dbReference type="PROSITE" id="PS50893">
    <property type="entry name" value="ABC_TRANSPORTER_2"/>
    <property type="match status" value="1"/>
</dbReference>
<evidence type="ECO:0000313" key="3">
    <source>
        <dbReference type="EMBL" id="GAA3564291.1"/>
    </source>
</evidence>
<keyword evidence="4" id="KW-1185">Reference proteome</keyword>
<dbReference type="Proteomes" id="UP001500767">
    <property type="component" value="Unassembled WGS sequence"/>
</dbReference>
<dbReference type="PANTHER" id="PTHR24220">
    <property type="entry name" value="IMPORT ATP-BINDING PROTEIN"/>
    <property type="match status" value="1"/>
</dbReference>
<dbReference type="SUPFAM" id="SSF52540">
    <property type="entry name" value="P-loop containing nucleoside triphosphate hydrolases"/>
    <property type="match status" value="1"/>
</dbReference>
<dbReference type="InterPro" id="IPR003439">
    <property type="entry name" value="ABC_transporter-like_ATP-bd"/>
</dbReference>
<dbReference type="EMBL" id="BAAAYR010000002">
    <property type="protein sequence ID" value="GAA3564291.1"/>
    <property type="molecule type" value="Genomic_DNA"/>
</dbReference>
<comment type="caution">
    <text evidence="3">The sequence shown here is derived from an EMBL/GenBank/DDBJ whole genome shotgun (WGS) entry which is preliminary data.</text>
</comment>
<dbReference type="Pfam" id="PF00005">
    <property type="entry name" value="ABC_tran"/>
    <property type="match status" value="1"/>
</dbReference>
<proteinExistence type="predicted"/>
<reference evidence="4" key="1">
    <citation type="journal article" date="2019" name="Int. J. Syst. Evol. Microbiol.">
        <title>The Global Catalogue of Microorganisms (GCM) 10K type strain sequencing project: providing services to taxonomists for standard genome sequencing and annotation.</title>
        <authorList>
            <consortium name="The Broad Institute Genomics Platform"/>
            <consortium name="The Broad Institute Genome Sequencing Center for Infectious Disease"/>
            <person name="Wu L."/>
            <person name="Ma J."/>
        </authorList>
    </citation>
    <scope>NUCLEOTIDE SEQUENCE [LARGE SCALE GENOMIC DNA]</scope>
    <source>
        <strain evidence="4">JCM 16540</strain>
    </source>
</reference>
<dbReference type="InterPro" id="IPR015854">
    <property type="entry name" value="ABC_transpr_LolD-like"/>
</dbReference>
<name>A0ABP6XBL9_9ACTN</name>
<gene>
    <name evidence="3" type="ORF">GCM10022197_19900</name>
</gene>